<gene>
    <name evidence="1" type="ORF">PPYR_11644</name>
</gene>
<dbReference type="InParanoid" id="A0A5N4ABV0"/>
<feature type="non-terminal residue" evidence="1">
    <location>
        <position position="61"/>
    </location>
</feature>
<name>A0A5N4ABV0_PHOPY</name>
<dbReference type="AlphaFoldDB" id="A0A5N4ABV0"/>
<dbReference type="Proteomes" id="UP000327044">
    <property type="component" value="Unassembled WGS sequence"/>
</dbReference>
<sequence length="61" mass="6769">ISIEAVLKTSSPNRPQPILDIPRFIEKPELCVALTLVEYLKVSDSLRGNALDLFITIKTTS</sequence>
<evidence type="ECO:0000313" key="1">
    <source>
        <dbReference type="EMBL" id="KAB0794805.1"/>
    </source>
</evidence>
<organism evidence="1 2">
    <name type="scientific">Photinus pyralis</name>
    <name type="common">Common eastern firefly</name>
    <name type="synonym">Lampyris pyralis</name>
    <dbReference type="NCBI Taxonomy" id="7054"/>
    <lineage>
        <taxon>Eukaryota</taxon>
        <taxon>Metazoa</taxon>
        <taxon>Ecdysozoa</taxon>
        <taxon>Arthropoda</taxon>
        <taxon>Hexapoda</taxon>
        <taxon>Insecta</taxon>
        <taxon>Pterygota</taxon>
        <taxon>Neoptera</taxon>
        <taxon>Endopterygota</taxon>
        <taxon>Coleoptera</taxon>
        <taxon>Polyphaga</taxon>
        <taxon>Elateriformia</taxon>
        <taxon>Elateroidea</taxon>
        <taxon>Lampyridae</taxon>
        <taxon>Lampyrinae</taxon>
        <taxon>Photinus</taxon>
    </lineage>
</organism>
<protein>
    <submittedName>
        <fullName evidence="1">Uncharacterized protein</fullName>
    </submittedName>
</protein>
<accession>A0A5N4ABV0</accession>
<feature type="non-terminal residue" evidence="1">
    <location>
        <position position="1"/>
    </location>
</feature>
<keyword evidence="2" id="KW-1185">Reference proteome</keyword>
<reference evidence="1 2" key="1">
    <citation type="journal article" date="2018" name="Elife">
        <title>Firefly genomes illuminate parallel origins of bioluminescence in beetles.</title>
        <authorList>
            <person name="Fallon T.R."/>
            <person name="Lower S.E."/>
            <person name="Chang C.H."/>
            <person name="Bessho-Uehara M."/>
            <person name="Martin G.J."/>
            <person name="Bewick A.J."/>
            <person name="Behringer M."/>
            <person name="Debat H.J."/>
            <person name="Wong I."/>
            <person name="Day J.C."/>
            <person name="Suvorov A."/>
            <person name="Silva C.J."/>
            <person name="Stanger-Hall K.F."/>
            <person name="Hall D.W."/>
            <person name="Schmitz R.J."/>
            <person name="Nelson D.R."/>
            <person name="Lewis S.M."/>
            <person name="Shigenobu S."/>
            <person name="Bybee S.M."/>
            <person name="Larracuente A.M."/>
            <person name="Oba Y."/>
            <person name="Weng J.K."/>
        </authorList>
    </citation>
    <scope>NUCLEOTIDE SEQUENCE [LARGE SCALE GENOMIC DNA]</scope>
    <source>
        <strain evidence="1">1611_PpyrPB1</strain>
        <tissue evidence="1">Whole body</tissue>
    </source>
</reference>
<comment type="caution">
    <text evidence="1">The sequence shown here is derived from an EMBL/GenBank/DDBJ whole genome shotgun (WGS) entry which is preliminary data.</text>
</comment>
<proteinExistence type="predicted"/>
<evidence type="ECO:0000313" key="2">
    <source>
        <dbReference type="Proteomes" id="UP000327044"/>
    </source>
</evidence>
<dbReference type="EMBL" id="VVIM01000008">
    <property type="protein sequence ID" value="KAB0794805.1"/>
    <property type="molecule type" value="Genomic_DNA"/>
</dbReference>